<dbReference type="EMBL" id="CAJOBB010000639">
    <property type="protein sequence ID" value="CAF3721368.1"/>
    <property type="molecule type" value="Genomic_DNA"/>
</dbReference>
<dbReference type="GO" id="GO:0016747">
    <property type="term" value="F:acyltransferase activity, transferring groups other than amino-acyl groups"/>
    <property type="evidence" value="ECO:0007669"/>
    <property type="project" value="InterPro"/>
</dbReference>
<comment type="caution">
    <text evidence="4">The sequence shown here is derived from an EMBL/GenBank/DDBJ whole genome shotgun (WGS) entry which is preliminary data.</text>
</comment>
<proteinExistence type="predicted"/>
<evidence type="ECO:0000313" key="9">
    <source>
        <dbReference type="Proteomes" id="UP000663845"/>
    </source>
</evidence>
<protein>
    <recommendedName>
        <fullName evidence="2">Acyltransferase 3 domain-containing protein</fullName>
    </recommendedName>
</protein>
<sequence>MQLSSTDNTENVQSENKNKQSIRRPIIHVFTGFRALACLWIFMLHSAIGGMYEMIKYNIAWLPWSASAGVVLFFCLSGFVMVWTYGDCEFKSTKCYWSFIGRRAARLFPLYYFSLLLSISDIKNRWNINKSGPTVNTIYTVSTLIAIQTWIPYDFDIQSWNDPVWSVQTEWFFYLVFPFLLRLIRYLLNTTKISLLINTNNKKKSLQRLYIMWFIVFCLAIIPLLFQCKMFNVTNMEQRKGQIVAIYISPLVRIPEFILGMITGIIYILKSSPDNQNNHINTDTTITLSSNEDQQQNNESSLLSLHTNTNHSKYNCHSFIFDIYFLFGILLFIFICAPLQYFNPIFAVYPSIIRMGPFLSFIMCTYLYLSAKYPLSLTSRLLTTSLFINMGEISYAFYCLAETLPKVFLLITGIRQQSLIMKLFAGIGIAVFARHHIELPFYTWAHKKLPKCQCI</sequence>
<dbReference type="Proteomes" id="UP000663868">
    <property type="component" value="Unassembled WGS sequence"/>
</dbReference>
<evidence type="ECO:0000313" key="8">
    <source>
        <dbReference type="EMBL" id="CAF3913760.1"/>
    </source>
</evidence>
<dbReference type="Proteomes" id="UP000663860">
    <property type="component" value="Unassembled WGS sequence"/>
</dbReference>
<accession>A0A815HVP0</accession>
<feature type="transmembrane region" description="Helical" evidence="1">
    <location>
        <begin position="26"/>
        <end position="48"/>
    </location>
</feature>
<evidence type="ECO:0000256" key="1">
    <source>
        <dbReference type="SAM" id="Phobius"/>
    </source>
</evidence>
<name>A0A815HVP0_9BILA</name>
<keyword evidence="1" id="KW-0812">Transmembrane</keyword>
<feature type="transmembrane region" description="Helical" evidence="1">
    <location>
        <begin position="319"/>
        <end position="341"/>
    </location>
</feature>
<evidence type="ECO:0000313" key="4">
    <source>
        <dbReference type="EMBL" id="CAF1359308.1"/>
    </source>
</evidence>
<dbReference type="PANTHER" id="PTHR23028:SF53">
    <property type="entry name" value="ACYL_TRANSF_3 DOMAIN-CONTAINING PROTEIN"/>
    <property type="match status" value="1"/>
</dbReference>
<dbReference type="EMBL" id="CAJOAY010002034">
    <property type="protein sequence ID" value="CAF3913760.1"/>
    <property type="molecule type" value="Genomic_DNA"/>
</dbReference>
<keyword evidence="1" id="KW-1133">Transmembrane helix</keyword>
<feature type="transmembrane region" description="Helical" evidence="1">
    <location>
        <begin position="347"/>
        <end position="369"/>
    </location>
</feature>
<keyword evidence="1" id="KW-0472">Membrane</keyword>
<dbReference type="OrthoDB" id="10347595at2759"/>
<dbReference type="EMBL" id="CAJNOG010000793">
    <property type="protein sequence ID" value="CAF1359308.1"/>
    <property type="molecule type" value="Genomic_DNA"/>
</dbReference>
<dbReference type="EMBL" id="CAJOAZ010001203">
    <property type="protein sequence ID" value="CAF3780646.1"/>
    <property type="molecule type" value="Genomic_DNA"/>
</dbReference>
<dbReference type="Proteomes" id="UP000663844">
    <property type="component" value="Unassembled WGS sequence"/>
</dbReference>
<reference evidence="4" key="1">
    <citation type="submission" date="2021-02" db="EMBL/GenBank/DDBJ databases">
        <authorList>
            <person name="Nowell W R."/>
        </authorList>
    </citation>
    <scope>NUCLEOTIDE SEQUENCE</scope>
</reference>
<evidence type="ECO:0000313" key="3">
    <source>
        <dbReference type="EMBL" id="CAF1311447.1"/>
    </source>
</evidence>
<dbReference type="Pfam" id="PF01757">
    <property type="entry name" value="Acyl_transf_3"/>
    <property type="match status" value="1"/>
</dbReference>
<dbReference type="EMBL" id="CAJNOE010000693">
    <property type="protein sequence ID" value="CAF1311447.1"/>
    <property type="molecule type" value="Genomic_DNA"/>
</dbReference>
<dbReference type="Proteomes" id="UP000663845">
    <property type="component" value="Unassembled WGS sequence"/>
</dbReference>
<dbReference type="GO" id="GO:0000271">
    <property type="term" value="P:polysaccharide biosynthetic process"/>
    <property type="evidence" value="ECO:0007669"/>
    <property type="project" value="TreeGrafter"/>
</dbReference>
<gene>
    <name evidence="3" type="ORF">IZO911_LOCUS34629</name>
    <name evidence="4" type="ORF">JYZ213_LOCUS35488</name>
    <name evidence="6" type="ORF">KXQ929_LOCUS12429</name>
    <name evidence="8" type="ORF">OKA104_LOCUS24869</name>
    <name evidence="7" type="ORF">OXD698_LOCUS17124</name>
    <name evidence="5" type="ORF">VCS650_LOCUS36459</name>
</gene>
<feature type="domain" description="Acyltransferase 3" evidence="2">
    <location>
        <begin position="31"/>
        <end position="404"/>
    </location>
</feature>
<feature type="transmembrane region" description="Helical" evidence="1">
    <location>
        <begin position="209"/>
        <end position="226"/>
    </location>
</feature>
<dbReference type="AlphaFoldDB" id="A0A815HVP0"/>
<feature type="transmembrane region" description="Helical" evidence="1">
    <location>
        <begin position="60"/>
        <end position="84"/>
    </location>
</feature>
<evidence type="ECO:0000313" key="7">
    <source>
        <dbReference type="EMBL" id="CAF3780646.1"/>
    </source>
</evidence>
<dbReference type="GO" id="GO:0016020">
    <property type="term" value="C:membrane"/>
    <property type="evidence" value="ECO:0007669"/>
    <property type="project" value="TreeGrafter"/>
</dbReference>
<dbReference type="InterPro" id="IPR050879">
    <property type="entry name" value="Acyltransferase_3"/>
</dbReference>
<dbReference type="PANTHER" id="PTHR23028">
    <property type="entry name" value="ACETYLTRANSFERASE"/>
    <property type="match status" value="1"/>
</dbReference>
<dbReference type="InterPro" id="IPR002656">
    <property type="entry name" value="Acyl_transf_3_dom"/>
</dbReference>
<feature type="transmembrane region" description="Helical" evidence="1">
    <location>
        <begin position="134"/>
        <end position="151"/>
    </location>
</feature>
<dbReference type="EMBL" id="CAJNON010000896">
    <property type="protein sequence ID" value="CAF1400416.1"/>
    <property type="molecule type" value="Genomic_DNA"/>
</dbReference>
<dbReference type="Proteomes" id="UP000663891">
    <property type="component" value="Unassembled WGS sequence"/>
</dbReference>
<evidence type="ECO:0000313" key="6">
    <source>
        <dbReference type="EMBL" id="CAF3721368.1"/>
    </source>
</evidence>
<feature type="transmembrane region" description="Helical" evidence="1">
    <location>
        <begin position="171"/>
        <end position="188"/>
    </location>
</feature>
<feature type="transmembrane region" description="Helical" evidence="1">
    <location>
        <begin position="246"/>
        <end position="269"/>
    </location>
</feature>
<evidence type="ECO:0000259" key="2">
    <source>
        <dbReference type="Pfam" id="PF01757"/>
    </source>
</evidence>
<dbReference type="Proteomes" id="UP000663881">
    <property type="component" value="Unassembled WGS sequence"/>
</dbReference>
<evidence type="ECO:0000313" key="5">
    <source>
        <dbReference type="EMBL" id="CAF1400416.1"/>
    </source>
</evidence>
<organism evidence="4 9">
    <name type="scientific">Adineta steineri</name>
    <dbReference type="NCBI Taxonomy" id="433720"/>
    <lineage>
        <taxon>Eukaryota</taxon>
        <taxon>Metazoa</taxon>
        <taxon>Spiralia</taxon>
        <taxon>Gnathifera</taxon>
        <taxon>Rotifera</taxon>
        <taxon>Eurotatoria</taxon>
        <taxon>Bdelloidea</taxon>
        <taxon>Adinetida</taxon>
        <taxon>Adinetidae</taxon>
        <taxon>Adineta</taxon>
    </lineage>
</organism>